<dbReference type="AlphaFoldDB" id="A0A7C3US71"/>
<evidence type="ECO:0008006" key="2">
    <source>
        <dbReference type="Google" id="ProtNLM"/>
    </source>
</evidence>
<sequence>MQKQEKLKVSEELANLKPIRVTLDQVFLDPNNPRLAAPGKEKVPDSRITEESVQNRCLEEMRKIVGIDDLRESIKTSGFWTVDRVVLRELKPNQYVVVEGNRRIAALKTLKQSYENGTTPELDSKILKGIEKFEALLYKGANPDIGWIIQGFRHTPGIEPWKKYPTAKFLVEFVKTSGKSITEIALIFPSIGRSTIGLLIRSYYGFEQAKEDEDFGDRLDPEKFGLFSEIIFKKPNLRDWLEWDERTRRFKNEEGLKKFLSWTTSEKKQKPKLTISPQTRDLLSELVKPENKELFERFEREVEEVKPEDFDIGKYYKEIFKEKEKRLPIDIPEIIRNLKEMEKQISILPIAHVQLEATKEQRTEILKILERLMTFIQRQIKNLKNI</sequence>
<proteinExistence type="predicted"/>
<gene>
    <name evidence="1" type="ORF">ENX07_07990</name>
</gene>
<dbReference type="Gene3D" id="3.90.1530.10">
    <property type="entry name" value="Conserved hypothetical protein from pyrococcus furiosus pfu- 392566-001, ParB domain"/>
    <property type="match status" value="1"/>
</dbReference>
<comment type="caution">
    <text evidence="1">The sequence shown here is derived from an EMBL/GenBank/DDBJ whole genome shotgun (WGS) entry which is preliminary data.</text>
</comment>
<dbReference type="InterPro" id="IPR036086">
    <property type="entry name" value="ParB/Sulfiredoxin_sf"/>
</dbReference>
<dbReference type="CDD" id="cd16387">
    <property type="entry name" value="ParB_N_Srx"/>
    <property type="match status" value="1"/>
</dbReference>
<evidence type="ECO:0000313" key="1">
    <source>
        <dbReference type="EMBL" id="HGE99988.1"/>
    </source>
</evidence>
<organism evidence="1">
    <name type="scientific">candidate division WOR-3 bacterium</name>
    <dbReference type="NCBI Taxonomy" id="2052148"/>
    <lineage>
        <taxon>Bacteria</taxon>
        <taxon>Bacteria division WOR-3</taxon>
    </lineage>
</organism>
<reference evidence="1" key="1">
    <citation type="journal article" date="2020" name="mSystems">
        <title>Genome- and Community-Level Interaction Insights into Carbon Utilization and Element Cycling Functions of Hydrothermarchaeota in Hydrothermal Sediment.</title>
        <authorList>
            <person name="Zhou Z."/>
            <person name="Liu Y."/>
            <person name="Xu W."/>
            <person name="Pan J."/>
            <person name="Luo Z.H."/>
            <person name="Li M."/>
        </authorList>
    </citation>
    <scope>NUCLEOTIDE SEQUENCE [LARGE SCALE GENOMIC DNA]</scope>
    <source>
        <strain evidence="1">SpSt-906</strain>
    </source>
</reference>
<name>A0A7C3US71_UNCW3</name>
<dbReference type="EMBL" id="DTMQ01000048">
    <property type="protein sequence ID" value="HGE99988.1"/>
    <property type="molecule type" value="Genomic_DNA"/>
</dbReference>
<protein>
    <recommendedName>
        <fullName evidence="2">ParB/Sulfiredoxin domain-containing protein</fullName>
    </recommendedName>
</protein>
<accession>A0A7C3US71</accession>
<dbReference type="SUPFAM" id="SSF110849">
    <property type="entry name" value="ParB/Sulfiredoxin"/>
    <property type="match status" value="1"/>
</dbReference>